<proteinExistence type="inferred from homology"/>
<keyword evidence="4" id="KW-0143">Chaperone</keyword>
<sequence length="138" mass="15470">MPEEMRQEEEAETFAFQAEIAQLMSLIINTFYSNKEIFLRELISNASDALDKIRYESLTEPSKLDSGKDLKIDIIPNKHERTLTLVDTGIGMTKADLINNLGIDDDDIPTEEPTSAPAPEEIPPLEGDDDASRMEEVD</sequence>
<dbReference type="SUPFAM" id="SSF55874">
    <property type="entry name" value="ATPase domain of HSP90 chaperone/DNA topoisomerase II/histidine kinase"/>
    <property type="match status" value="1"/>
</dbReference>
<dbReference type="AlphaFoldDB" id="A0AAR2LVK2"/>
<dbReference type="Proteomes" id="UP001501920">
    <property type="component" value="Chromosome 4"/>
</dbReference>
<reference evidence="6" key="2">
    <citation type="submission" date="2025-08" db="UniProtKB">
        <authorList>
            <consortium name="Ensembl"/>
        </authorList>
    </citation>
    <scope>IDENTIFICATION</scope>
</reference>
<keyword evidence="2" id="KW-0547">Nucleotide-binding</keyword>
<dbReference type="PANTHER" id="PTHR11528">
    <property type="entry name" value="HEAT SHOCK PROTEIN 90 FAMILY MEMBER"/>
    <property type="match status" value="1"/>
</dbReference>
<dbReference type="InterPro" id="IPR036890">
    <property type="entry name" value="HATPase_C_sf"/>
</dbReference>
<dbReference type="InterPro" id="IPR001404">
    <property type="entry name" value="Hsp90_fam"/>
</dbReference>
<evidence type="ECO:0000256" key="5">
    <source>
        <dbReference type="SAM" id="MobiDB-lite"/>
    </source>
</evidence>
<comment type="similarity">
    <text evidence="1">Belongs to the heat shock protein 90 family.</text>
</comment>
<dbReference type="FunFam" id="3.30.565.10:FF:000108">
    <property type="entry name" value="Putative heat shock protein HSP 90-beta 2"/>
    <property type="match status" value="1"/>
</dbReference>
<feature type="region of interest" description="Disordered" evidence="5">
    <location>
        <begin position="101"/>
        <end position="138"/>
    </location>
</feature>
<evidence type="ECO:0000256" key="2">
    <source>
        <dbReference type="ARBA" id="ARBA00022741"/>
    </source>
</evidence>
<dbReference type="Gene3D" id="3.30.565.10">
    <property type="entry name" value="Histidine kinase-like ATPase, C-terminal domain"/>
    <property type="match status" value="1"/>
</dbReference>
<dbReference type="InterPro" id="IPR020575">
    <property type="entry name" value="Hsp90_N"/>
</dbReference>
<dbReference type="GO" id="GO:0005524">
    <property type="term" value="F:ATP binding"/>
    <property type="evidence" value="ECO:0007669"/>
    <property type="project" value="UniProtKB-KW"/>
</dbReference>
<evidence type="ECO:0000256" key="3">
    <source>
        <dbReference type="ARBA" id="ARBA00022840"/>
    </source>
</evidence>
<dbReference type="GO" id="GO:0051082">
    <property type="term" value="F:unfolded protein binding"/>
    <property type="evidence" value="ECO:0007669"/>
    <property type="project" value="InterPro"/>
</dbReference>
<dbReference type="Ensembl" id="ENSPNAT00000076099.1">
    <property type="protein sequence ID" value="ENSPNAP00000080613.1"/>
    <property type="gene ID" value="ENSPNAG00000002080.2"/>
</dbReference>
<evidence type="ECO:0008006" key="8">
    <source>
        <dbReference type="Google" id="ProtNLM"/>
    </source>
</evidence>
<keyword evidence="3" id="KW-0067">ATP-binding</keyword>
<evidence type="ECO:0000313" key="7">
    <source>
        <dbReference type="Proteomes" id="UP001501920"/>
    </source>
</evidence>
<gene>
    <name evidence="6" type="primary">HSP90AB1</name>
</gene>
<evidence type="ECO:0000256" key="4">
    <source>
        <dbReference type="ARBA" id="ARBA00023186"/>
    </source>
</evidence>
<evidence type="ECO:0000256" key="1">
    <source>
        <dbReference type="ARBA" id="ARBA00008239"/>
    </source>
</evidence>
<accession>A0AAR2LVK2</accession>
<dbReference type="InterPro" id="IPR019805">
    <property type="entry name" value="Heat_shock_protein_90_CS"/>
</dbReference>
<reference evidence="6 7" key="1">
    <citation type="submission" date="2020-10" db="EMBL/GenBank/DDBJ databases">
        <title>Pygocentrus nattereri (red-bellied piranha) genome, fPygNat1, primary haplotype.</title>
        <authorList>
            <person name="Myers G."/>
            <person name="Meyer A."/>
            <person name="Karagic N."/>
            <person name="Pippel M."/>
            <person name="Winkler S."/>
            <person name="Tracey A."/>
            <person name="Wood J."/>
            <person name="Formenti G."/>
            <person name="Howe K."/>
            <person name="Fedrigo O."/>
            <person name="Jarvis E.D."/>
        </authorList>
    </citation>
    <scope>NUCLEOTIDE SEQUENCE [LARGE SCALE GENOMIC DNA]</scope>
</reference>
<dbReference type="GO" id="GO:0016887">
    <property type="term" value="F:ATP hydrolysis activity"/>
    <property type="evidence" value="ECO:0007669"/>
    <property type="project" value="InterPro"/>
</dbReference>
<dbReference type="GO" id="GO:0140662">
    <property type="term" value="F:ATP-dependent protein folding chaperone"/>
    <property type="evidence" value="ECO:0007669"/>
    <property type="project" value="InterPro"/>
</dbReference>
<dbReference type="PROSITE" id="PS00298">
    <property type="entry name" value="HSP90"/>
    <property type="match status" value="1"/>
</dbReference>
<dbReference type="GeneTree" id="ENSGT01020000230401"/>
<keyword evidence="7" id="KW-1185">Reference proteome</keyword>
<dbReference type="PRINTS" id="PR00775">
    <property type="entry name" value="HEATSHOCK90"/>
</dbReference>
<name>A0AAR2LVK2_PYGNA</name>
<protein>
    <recommendedName>
        <fullName evidence="8">Histidine kinase/HSP90-like ATPase domain-containing protein</fullName>
    </recommendedName>
</protein>
<evidence type="ECO:0000313" key="6">
    <source>
        <dbReference type="Ensembl" id="ENSPNAP00000080613.1"/>
    </source>
</evidence>
<organism evidence="6 7">
    <name type="scientific">Pygocentrus nattereri</name>
    <name type="common">Red-bellied piranha</name>
    <dbReference type="NCBI Taxonomy" id="42514"/>
    <lineage>
        <taxon>Eukaryota</taxon>
        <taxon>Metazoa</taxon>
        <taxon>Chordata</taxon>
        <taxon>Craniata</taxon>
        <taxon>Vertebrata</taxon>
        <taxon>Euteleostomi</taxon>
        <taxon>Actinopterygii</taxon>
        <taxon>Neopterygii</taxon>
        <taxon>Teleostei</taxon>
        <taxon>Ostariophysi</taxon>
        <taxon>Characiformes</taxon>
        <taxon>Characoidei</taxon>
        <taxon>Pygocentrus</taxon>
    </lineage>
</organism>
<reference evidence="6" key="3">
    <citation type="submission" date="2025-09" db="UniProtKB">
        <authorList>
            <consortium name="Ensembl"/>
        </authorList>
    </citation>
    <scope>IDENTIFICATION</scope>
</reference>